<name>A0AAD9H0X3_9PEZI</name>
<reference evidence="1" key="1">
    <citation type="submission" date="2021-06" db="EMBL/GenBank/DDBJ databases">
        <title>Comparative genomics, transcriptomics and evolutionary studies reveal genomic signatures of adaptation to plant cell wall in hemibiotrophic fungi.</title>
        <authorList>
            <consortium name="DOE Joint Genome Institute"/>
            <person name="Baroncelli R."/>
            <person name="Diaz J.F."/>
            <person name="Benocci T."/>
            <person name="Peng M."/>
            <person name="Battaglia E."/>
            <person name="Haridas S."/>
            <person name="Andreopoulos W."/>
            <person name="Labutti K."/>
            <person name="Pangilinan J."/>
            <person name="Floch G.L."/>
            <person name="Makela M.R."/>
            <person name="Henrissat B."/>
            <person name="Grigoriev I.V."/>
            <person name="Crouch J.A."/>
            <person name="De Vries R.P."/>
            <person name="Sukno S.A."/>
            <person name="Thon M.R."/>
        </authorList>
    </citation>
    <scope>NUCLEOTIDE SEQUENCE</scope>
    <source>
        <strain evidence="1">MAFF235873</strain>
    </source>
</reference>
<dbReference type="AlphaFoldDB" id="A0AAD9H0X3"/>
<evidence type="ECO:0000313" key="1">
    <source>
        <dbReference type="EMBL" id="KAK2020435.1"/>
    </source>
</evidence>
<sequence>MIKVTSRTTTAWFVLVLSLGILRHFFFVDAAAKVNPPRVKRRTRRPRLYRPARPQHCVMLRSSARPFFFFSFLSLGHPSPPHLRTDHMLSSLHREGGGRGLNSGRRVAECLPPLRGDCRERMRAIKQKDILHRRQKPSPRLAGAESAAANGDCGPCFRDPFFFFFFVFSFSVLPNHPSLPPQFIGAVWLGGCFFW</sequence>
<dbReference type="EMBL" id="MU843254">
    <property type="protein sequence ID" value="KAK2020435.1"/>
    <property type="molecule type" value="Genomic_DNA"/>
</dbReference>
<keyword evidence="2" id="KW-1185">Reference proteome</keyword>
<protein>
    <submittedName>
        <fullName evidence="1">Uncharacterized protein</fullName>
    </submittedName>
</protein>
<accession>A0AAD9H0X3</accession>
<proteinExistence type="predicted"/>
<organism evidence="1 2">
    <name type="scientific">Colletotrichum zoysiae</name>
    <dbReference type="NCBI Taxonomy" id="1216348"/>
    <lineage>
        <taxon>Eukaryota</taxon>
        <taxon>Fungi</taxon>
        <taxon>Dikarya</taxon>
        <taxon>Ascomycota</taxon>
        <taxon>Pezizomycotina</taxon>
        <taxon>Sordariomycetes</taxon>
        <taxon>Hypocreomycetidae</taxon>
        <taxon>Glomerellales</taxon>
        <taxon>Glomerellaceae</taxon>
        <taxon>Colletotrichum</taxon>
        <taxon>Colletotrichum graminicola species complex</taxon>
    </lineage>
</organism>
<gene>
    <name evidence="1" type="ORF">LX32DRAFT_327343</name>
</gene>
<comment type="caution">
    <text evidence="1">The sequence shown here is derived from an EMBL/GenBank/DDBJ whole genome shotgun (WGS) entry which is preliminary data.</text>
</comment>
<dbReference type="Proteomes" id="UP001232148">
    <property type="component" value="Unassembled WGS sequence"/>
</dbReference>
<evidence type="ECO:0000313" key="2">
    <source>
        <dbReference type="Proteomes" id="UP001232148"/>
    </source>
</evidence>